<proteinExistence type="predicted"/>
<feature type="domain" description="Fibronectin type-III" evidence="1">
    <location>
        <begin position="41"/>
        <end position="129"/>
    </location>
</feature>
<dbReference type="Proteomes" id="UP001172082">
    <property type="component" value="Unassembled WGS sequence"/>
</dbReference>
<dbReference type="InterPro" id="IPR003961">
    <property type="entry name" value="FN3_dom"/>
</dbReference>
<evidence type="ECO:0000313" key="2">
    <source>
        <dbReference type="EMBL" id="MDN5202718.1"/>
    </source>
</evidence>
<protein>
    <recommendedName>
        <fullName evidence="1">Fibronectin type-III domain-containing protein</fullName>
    </recommendedName>
</protein>
<dbReference type="InterPro" id="IPR036116">
    <property type="entry name" value="FN3_sf"/>
</dbReference>
<dbReference type="RefSeq" id="WP_346752740.1">
    <property type="nucleotide sequence ID" value="NZ_JAUJEA010000005.1"/>
</dbReference>
<evidence type="ECO:0000259" key="1">
    <source>
        <dbReference type="PROSITE" id="PS50853"/>
    </source>
</evidence>
<reference evidence="2" key="1">
    <citation type="submission" date="2023-06" db="EMBL/GenBank/DDBJ databases">
        <title>Genomic of Parafulvivirga corallium.</title>
        <authorList>
            <person name="Wang G."/>
        </authorList>
    </citation>
    <scope>NUCLEOTIDE SEQUENCE</scope>
    <source>
        <strain evidence="2">BMA10</strain>
    </source>
</reference>
<comment type="caution">
    <text evidence="2">The sequence shown here is derived from an EMBL/GenBank/DDBJ whole genome shotgun (WGS) entry which is preliminary data.</text>
</comment>
<keyword evidence="3" id="KW-1185">Reference proteome</keyword>
<evidence type="ECO:0000313" key="3">
    <source>
        <dbReference type="Proteomes" id="UP001172082"/>
    </source>
</evidence>
<dbReference type="PANTHER" id="PTHR42754:SF1">
    <property type="entry name" value="LIPOPROTEIN"/>
    <property type="match status" value="1"/>
</dbReference>
<name>A0ABT8KRB4_9BACT</name>
<gene>
    <name evidence="2" type="ORF">QQ008_15115</name>
</gene>
<dbReference type="PANTHER" id="PTHR42754">
    <property type="entry name" value="ENDOGLUCANASE"/>
    <property type="match status" value="1"/>
</dbReference>
<dbReference type="InterPro" id="IPR011047">
    <property type="entry name" value="Quinoprotein_ADH-like_sf"/>
</dbReference>
<dbReference type="CDD" id="cd00063">
    <property type="entry name" value="FN3"/>
    <property type="match status" value="1"/>
</dbReference>
<dbReference type="PROSITE" id="PS50853">
    <property type="entry name" value="FN3"/>
    <property type="match status" value="1"/>
</dbReference>
<organism evidence="2 3">
    <name type="scientific">Splendidivirga corallicola</name>
    <dbReference type="NCBI Taxonomy" id="3051826"/>
    <lineage>
        <taxon>Bacteria</taxon>
        <taxon>Pseudomonadati</taxon>
        <taxon>Bacteroidota</taxon>
        <taxon>Cytophagia</taxon>
        <taxon>Cytophagales</taxon>
        <taxon>Splendidivirgaceae</taxon>
        <taxon>Splendidivirga</taxon>
    </lineage>
</organism>
<dbReference type="EMBL" id="JAUJEA010000005">
    <property type="protein sequence ID" value="MDN5202718.1"/>
    <property type="molecule type" value="Genomic_DNA"/>
</dbReference>
<dbReference type="SUPFAM" id="SSF49265">
    <property type="entry name" value="Fibronectin type III"/>
    <property type="match status" value="1"/>
</dbReference>
<dbReference type="SUPFAM" id="SSF50998">
    <property type="entry name" value="Quinoprotein alcohol dehydrogenase-like"/>
    <property type="match status" value="1"/>
</dbReference>
<accession>A0ABT8KRB4</accession>
<sequence length="530" mass="56984">MNLLAFLKINRLTWPWILFAGSCLFCGCKNDEETLSQQNQAPGNFIVTVSEIFGTMASLDWRAAIDPDGDKITYSIWLKGEEIQSDLQDTGFLFQGLDPENSYDGKVIARDGKGGFTESVFAFNTTALVIEWQRSLGGTNHESPRSIIQTMDGSYVIAGYSFSNDGDISGNHGLSDSWIVKLNERGNFIWETNLGGAGREAAYCILETEDGGFVMAGEASHASGDVDSNNGNRDYWIVKLDASGTLVWETNLGGSNVDVASSITLAGDEGYVIGGTSRSSNGDVKNNHGGSDFWIVKLDLGGSLVWESNFGGSDDDVCVSIRQTLDGGYIAAGTSSSSDGDVDSNHGRSDFWIIKLDSFGKLVWEANYGGSDSDTATEIYQLSNGEYIVAGYSYSSDLDVGENKGGADYWVIKLDVIGNLMWQTSMGGEDNDLVRSMYSSDQGYIVAGFAGSGTGDVSGNNGLADCWIQKLDGNGEQVWEENFGGSETDIAYTIQRTMDKGFVFAGSSMSSDGDVVGNKGLSDFWVVKLK</sequence>